<reference evidence="4 5" key="1">
    <citation type="submission" date="2017-05" db="EMBL/GenBank/DDBJ databases">
        <authorList>
            <person name="Varghese N."/>
            <person name="Submissions S."/>
        </authorList>
    </citation>
    <scope>NUCLEOTIDE SEQUENCE [LARGE SCALE GENOMIC DNA]</scope>
    <source>
        <strain evidence="4 5">DSM 19036</strain>
    </source>
</reference>
<dbReference type="PANTHER" id="PTHR48081:SF33">
    <property type="entry name" value="KYNURENINE FORMAMIDASE"/>
    <property type="match status" value="1"/>
</dbReference>
<feature type="signal peptide" evidence="2">
    <location>
        <begin position="1"/>
        <end position="22"/>
    </location>
</feature>
<sequence>MINLKNTLMLLAFLSQISVLSAKVKVEKNINYTPQNDERRQLNVYYQKDLKKAKDVIIFIHGGSWSSGKKDIYWWLGRNMARKGVVTVTINYGLAPDNQYLQMGDDCAQAVKWVQNHIADYGGDPSRIFLMGHSAGGQLAELINADPQYFNRAGIRNPIKGLILDDPFGLDMKEYLGTAEKDDNYMDFLRTFSSDPQNWEKGSPLHYVKNIRNPHLIFYGAKTYPAIQIQSARLEKLLTAEKVPSELHVIKRKKHVGMIAQMIFGSNQLYGYILQFLALTK</sequence>
<dbReference type="RefSeq" id="WP_185960495.1">
    <property type="nucleotide sequence ID" value="NZ_CBCSJO010000007.1"/>
</dbReference>
<organism evidence="4 5">
    <name type="scientific">Pedobacter westerhofensis</name>
    <dbReference type="NCBI Taxonomy" id="425512"/>
    <lineage>
        <taxon>Bacteria</taxon>
        <taxon>Pseudomonadati</taxon>
        <taxon>Bacteroidota</taxon>
        <taxon>Sphingobacteriia</taxon>
        <taxon>Sphingobacteriales</taxon>
        <taxon>Sphingobacteriaceae</taxon>
        <taxon>Pedobacter</taxon>
    </lineage>
</organism>
<keyword evidence="1" id="KW-0378">Hydrolase</keyword>
<dbReference type="AlphaFoldDB" id="A0A521E8C6"/>
<dbReference type="InterPro" id="IPR029058">
    <property type="entry name" value="AB_hydrolase_fold"/>
</dbReference>
<feature type="domain" description="BD-FAE-like" evidence="3">
    <location>
        <begin position="42"/>
        <end position="236"/>
    </location>
</feature>
<evidence type="ECO:0000256" key="2">
    <source>
        <dbReference type="SAM" id="SignalP"/>
    </source>
</evidence>
<feature type="chain" id="PRO_5022227202" evidence="2">
    <location>
        <begin position="23"/>
        <end position="281"/>
    </location>
</feature>
<protein>
    <submittedName>
        <fullName evidence="4">Acetyl esterase/lipase</fullName>
    </submittedName>
</protein>
<dbReference type="PANTHER" id="PTHR48081">
    <property type="entry name" value="AB HYDROLASE SUPERFAMILY PROTEIN C4A8.06C"/>
    <property type="match status" value="1"/>
</dbReference>
<dbReference type="EMBL" id="FXTN01000007">
    <property type="protein sequence ID" value="SMO80159.1"/>
    <property type="molecule type" value="Genomic_DNA"/>
</dbReference>
<evidence type="ECO:0000313" key="5">
    <source>
        <dbReference type="Proteomes" id="UP000320300"/>
    </source>
</evidence>
<evidence type="ECO:0000259" key="3">
    <source>
        <dbReference type="Pfam" id="PF20434"/>
    </source>
</evidence>
<accession>A0A521E8C6</accession>
<dbReference type="Proteomes" id="UP000320300">
    <property type="component" value="Unassembled WGS sequence"/>
</dbReference>
<name>A0A521E8C6_9SPHI</name>
<dbReference type="SUPFAM" id="SSF53474">
    <property type="entry name" value="alpha/beta-Hydrolases"/>
    <property type="match status" value="1"/>
</dbReference>
<keyword evidence="2" id="KW-0732">Signal</keyword>
<evidence type="ECO:0000256" key="1">
    <source>
        <dbReference type="ARBA" id="ARBA00022801"/>
    </source>
</evidence>
<evidence type="ECO:0000313" key="4">
    <source>
        <dbReference type="EMBL" id="SMO80159.1"/>
    </source>
</evidence>
<dbReference type="Gene3D" id="3.40.50.1820">
    <property type="entry name" value="alpha/beta hydrolase"/>
    <property type="match status" value="1"/>
</dbReference>
<dbReference type="InterPro" id="IPR049492">
    <property type="entry name" value="BD-FAE-like_dom"/>
</dbReference>
<keyword evidence="5" id="KW-1185">Reference proteome</keyword>
<dbReference type="InterPro" id="IPR050300">
    <property type="entry name" value="GDXG_lipolytic_enzyme"/>
</dbReference>
<proteinExistence type="predicted"/>
<dbReference type="GO" id="GO:0016787">
    <property type="term" value="F:hydrolase activity"/>
    <property type="evidence" value="ECO:0007669"/>
    <property type="project" value="UniProtKB-KW"/>
</dbReference>
<gene>
    <name evidence="4" type="ORF">SAMN06265348_107214</name>
</gene>
<dbReference type="Pfam" id="PF20434">
    <property type="entry name" value="BD-FAE"/>
    <property type="match status" value="1"/>
</dbReference>